<evidence type="ECO:0000259" key="8">
    <source>
        <dbReference type="PROSITE" id="PS50156"/>
    </source>
</evidence>
<dbReference type="InterPro" id="IPR052081">
    <property type="entry name" value="Dispatched_Hh_regulator"/>
</dbReference>
<reference evidence="9 10" key="1">
    <citation type="submission" date="2015-09" db="EMBL/GenBank/DDBJ databases">
        <title>Draft genome of the parasitic nematode Teladorsagia circumcincta isolate WARC Sus (inbred).</title>
        <authorList>
            <person name="Mitreva M."/>
        </authorList>
    </citation>
    <scope>NUCLEOTIDE SEQUENCE [LARGE SCALE GENOMIC DNA]</scope>
    <source>
        <strain evidence="9 10">S</strain>
    </source>
</reference>
<keyword evidence="5" id="KW-0325">Glycoprotein</keyword>
<dbReference type="InterPro" id="IPR000731">
    <property type="entry name" value="SSD"/>
</dbReference>
<dbReference type="GO" id="GO:0022857">
    <property type="term" value="F:transmembrane transporter activity"/>
    <property type="evidence" value="ECO:0007669"/>
    <property type="project" value="TreeGrafter"/>
</dbReference>
<evidence type="ECO:0000313" key="10">
    <source>
        <dbReference type="Proteomes" id="UP000230423"/>
    </source>
</evidence>
<dbReference type="PROSITE" id="PS50156">
    <property type="entry name" value="SSD"/>
    <property type="match status" value="1"/>
</dbReference>
<dbReference type="Proteomes" id="UP000230423">
    <property type="component" value="Unassembled WGS sequence"/>
</dbReference>
<evidence type="ECO:0000256" key="5">
    <source>
        <dbReference type="ARBA" id="ARBA00023180"/>
    </source>
</evidence>
<dbReference type="Gene3D" id="1.20.1640.10">
    <property type="entry name" value="Multidrug efflux transporter AcrB transmembrane domain"/>
    <property type="match status" value="1"/>
</dbReference>
<keyword evidence="3 7" id="KW-1133">Transmembrane helix</keyword>
<evidence type="ECO:0000256" key="4">
    <source>
        <dbReference type="ARBA" id="ARBA00023136"/>
    </source>
</evidence>
<feature type="non-terminal residue" evidence="9">
    <location>
        <position position="315"/>
    </location>
</feature>
<keyword evidence="10" id="KW-1185">Reference proteome</keyword>
<comment type="similarity">
    <text evidence="6">Belongs to the dispatched family.</text>
</comment>
<dbReference type="PANTHER" id="PTHR45951:SF3">
    <property type="entry name" value="PROTEIN DISPATCHED"/>
    <property type="match status" value="1"/>
</dbReference>
<keyword evidence="4 7" id="KW-0472">Membrane</keyword>
<dbReference type="OrthoDB" id="193905at2759"/>
<evidence type="ECO:0000256" key="7">
    <source>
        <dbReference type="SAM" id="Phobius"/>
    </source>
</evidence>
<feature type="transmembrane region" description="Helical" evidence="7">
    <location>
        <begin position="240"/>
        <end position="263"/>
    </location>
</feature>
<organism evidence="9 10">
    <name type="scientific">Teladorsagia circumcincta</name>
    <name type="common">Brown stomach worm</name>
    <name type="synonym">Ostertagia circumcincta</name>
    <dbReference type="NCBI Taxonomy" id="45464"/>
    <lineage>
        <taxon>Eukaryota</taxon>
        <taxon>Metazoa</taxon>
        <taxon>Ecdysozoa</taxon>
        <taxon>Nematoda</taxon>
        <taxon>Chromadorea</taxon>
        <taxon>Rhabditida</taxon>
        <taxon>Rhabditina</taxon>
        <taxon>Rhabditomorpha</taxon>
        <taxon>Strongyloidea</taxon>
        <taxon>Trichostrongylidae</taxon>
        <taxon>Teladorsagia</taxon>
    </lineage>
</organism>
<feature type="transmembrane region" description="Helical" evidence="7">
    <location>
        <begin position="190"/>
        <end position="212"/>
    </location>
</feature>
<gene>
    <name evidence="9" type="ORF">TELCIR_17387</name>
</gene>
<evidence type="ECO:0000313" key="9">
    <source>
        <dbReference type="EMBL" id="PIO61099.1"/>
    </source>
</evidence>
<proteinExistence type="inferred from homology"/>
<accession>A0A2G9TSX0</accession>
<evidence type="ECO:0000256" key="2">
    <source>
        <dbReference type="ARBA" id="ARBA00022692"/>
    </source>
</evidence>
<sequence>MSEKAQNTKKEHYEKSSLSALENDAVSGIRQIPASDGGQGSFEFYETLLETFENKFVGDITLKGAFFNVKNAKFIHALRSDAKIAAVSAALVLVCFLLYSCSFLYTVVILIIIFLSMGVALFFYTAKEEPYQIGDPYVPRYKERDRVIQAIRSSLRHSLASMFVTSATTAVAFVSNLSSAIIVLRCFGVFASLTMMANFILVVFVLPSTMVLTCSERHLNLLPDLDVATKLSRLLYRARYIVVVLGVTATLFASVIVFVTPGLEMPRYNPTKLLSNSDPYEWFDNNEHMFNFDWKRKWKFMENYVIGVDEKSGAV</sequence>
<comment type="subcellular location">
    <subcellularLocation>
        <location evidence="1">Membrane</location>
        <topology evidence="1">Multi-pass membrane protein</topology>
    </subcellularLocation>
</comment>
<evidence type="ECO:0000256" key="6">
    <source>
        <dbReference type="ARBA" id="ARBA00038046"/>
    </source>
</evidence>
<dbReference type="GO" id="GO:0007224">
    <property type="term" value="P:smoothened signaling pathway"/>
    <property type="evidence" value="ECO:0007669"/>
    <property type="project" value="TreeGrafter"/>
</dbReference>
<name>A0A2G9TSX0_TELCI</name>
<dbReference type="GO" id="GO:0016020">
    <property type="term" value="C:membrane"/>
    <property type="evidence" value="ECO:0007669"/>
    <property type="project" value="UniProtKB-SubCell"/>
</dbReference>
<evidence type="ECO:0000256" key="3">
    <source>
        <dbReference type="ARBA" id="ARBA00022989"/>
    </source>
</evidence>
<dbReference type="EMBL" id="KZ354208">
    <property type="protein sequence ID" value="PIO61099.1"/>
    <property type="molecule type" value="Genomic_DNA"/>
</dbReference>
<feature type="domain" description="SSD" evidence="8">
    <location>
        <begin position="84"/>
        <end position="212"/>
    </location>
</feature>
<dbReference type="PANTHER" id="PTHR45951">
    <property type="entry name" value="PROTEIN DISPATCHED-RELATED"/>
    <property type="match status" value="1"/>
</dbReference>
<evidence type="ECO:0000256" key="1">
    <source>
        <dbReference type="ARBA" id="ARBA00004141"/>
    </source>
</evidence>
<dbReference type="AlphaFoldDB" id="A0A2G9TSX0"/>
<keyword evidence="2 7" id="KW-0812">Transmembrane</keyword>
<dbReference type="SUPFAM" id="SSF82866">
    <property type="entry name" value="Multidrug efflux transporter AcrB transmembrane domain"/>
    <property type="match status" value="1"/>
</dbReference>
<feature type="transmembrane region" description="Helical" evidence="7">
    <location>
        <begin position="159"/>
        <end position="184"/>
    </location>
</feature>
<protein>
    <recommendedName>
        <fullName evidence="8">SSD domain-containing protein</fullName>
    </recommendedName>
</protein>